<dbReference type="EMBL" id="BSXW01012492">
    <property type="protein sequence ID" value="GMF65671.1"/>
    <property type="molecule type" value="Genomic_DNA"/>
</dbReference>
<evidence type="ECO:0000313" key="5">
    <source>
        <dbReference type="EMBL" id="GMF65671.1"/>
    </source>
</evidence>
<keyword evidence="2 3" id="KW-1015">Disulfide bond</keyword>
<dbReference type="Pfam" id="PF07974">
    <property type="entry name" value="EGF_2"/>
    <property type="match status" value="1"/>
</dbReference>
<dbReference type="PANTHER" id="PTHR14949">
    <property type="entry name" value="EGF-LIKE-DOMAIN, MULTIPLE 7, 8"/>
    <property type="match status" value="1"/>
</dbReference>
<evidence type="ECO:0000256" key="1">
    <source>
        <dbReference type="ARBA" id="ARBA00022729"/>
    </source>
</evidence>
<protein>
    <submittedName>
        <fullName evidence="5">Unnamed protein product</fullName>
    </submittedName>
</protein>
<reference evidence="5" key="1">
    <citation type="submission" date="2023-04" db="EMBL/GenBank/DDBJ databases">
        <title>Phytophthora lilii NBRC 32176.</title>
        <authorList>
            <person name="Ichikawa N."/>
            <person name="Sato H."/>
            <person name="Tonouchi N."/>
        </authorList>
    </citation>
    <scope>NUCLEOTIDE SEQUENCE</scope>
    <source>
        <strain evidence="5">NBRC 32176</strain>
    </source>
</reference>
<keyword evidence="1" id="KW-0732">Signal</keyword>
<sequence>MGALKGVASLSGGSVFATSAGGILAGRTSVQGTKEWEFCSNRGDCNYETGQCVCFINPMPGYRSSDGYGSPGNRGDCGCANDDNLYGGSILACVGELACSGHGYCTGSPSFKCVCEQGWTTGDCSSPCSDVGICDRSTGQCSCYSPFEGAACEFSTYDRLNFRFLGFVADSSAVKCPGEPACSGHGQCMTMRQLSLEADADSPALRFDYGTDPNNVNTFDHDNILGCKCDPGSCPRGDDPITTDQVDEIQLMKCTATGGTFRLQYRTLTSVDIPYNVDANTLRRILMNSFGFEDPEVKYSIGTKACSPSSVPANIVIISFPVDHGDIPPLKAVTTSLTVTGGAGSLITADNGVGIGGVTSQKGTKENVVCSNRGYCNYNQGTCSCSFGYGTSDGRGNQGNRDDCGYILPKVKYTAQE</sequence>
<dbReference type="AlphaFoldDB" id="A0A9W6YK54"/>
<name>A0A9W6YK54_9STRA</name>
<evidence type="ECO:0000256" key="3">
    <source>
        <dbReference type="PROSITE-ProRule" id="PRU00076"/>
    </source>
</evidence>
<evidence type="ECO:0000313" key="6">
    <source>
        <dbReference type="Proteomes" id="UP001165083"/>
    </source>
</evidence>
<dbReference type="Proteomes" id="UP001165083">
    <property type="component" value="Unassembled WGS sequence"/>
</dbReference>
<dbReference type="OrthoDB" id="6130531at2759"/>
<dbReference type="PANTHER" id="PTHR14949:SF56">
    <property type="entry name" value="EGF-LIKE-DOMAIN, MULTIPLE 7"/>
    <property type="match status" value="1"/>
</dbReference>
<evidence type="ECO:0000259" key="4">
    <source>
        <dbReference type="PROSITE" id="PS50026"/>
    </source>
</evidence>
<dbReference type="InterPro" id="IPR013111">
    <property type="entry name" value="EGF_extracell"/>
</dbReference>
<keyword evidence="6" id="KW-1185">Reference proteome</keyword>
<feature type="domain" description="EGF-like" evidence="4">
    <location>
        <begin position="89"/>
        <end position="125"/>
    </location>
</feature>
<comment type="caution">
    <text evidence="5">The sequence shown here is derived from an EMBL/GenBank/DDBJ whole genome shotgun (WGS) entry which is preliminary data.</text>
</comment>
<keyword evidence="3" id="KW-0245">EGF-like domain</keyword>
<feature type="disulfide bond" evidence="3">
    <location>
        <begin position="115"/>
        <end position="124"/>
    </location>
</feature>
<dbReference type="PROSITE" id="PS50026">
    <property type="entry name" value="EGF_3"/>
    <property type="match status" value="1"/>
</dbReference>
<gene>
    <name evidence="5" type="ORF">Plil01_001829800</name>
</gene>
<organism evidence="5 6">
    <name type="scientific">Phytophthora lilii</name>
    <dbReference type="NCBI Taxonomy" id="2077276"/>
    <lineage>
        <taxon>Eukaryota</taxon>
        <taxon>Sar</taxon>
        <taxon>Stramenopiles</taxon>
        <taxon>Oomycota</taxon>
        <taxon>Peronosporomycetes</taxon>
        <taxon>Peronosporales</taxon>
        <taxon>Peronosporaceae</taxon>
        <taxon>Phytophthora</taxon>
    </lineage>
</organism>
<comment type="caution">
    <text evidence="3">Lacks conserved residue(s) required for the propagation of feature annotation.</text>
</comment>
<proteinExistence type="predicted"/>
<dbReference type="InterPro" id="IPR050969">
    <property type="entry name" value="Dev_Signal_Modulators"/>
</dbReference>
<dbReference type="Gene3D" id="2.10.25.10">
    <property type="entry name" value="Laminin"/>
    <property type="match status" value="1"/>
</dbReference>
<accession>A0A9W6YK54</accession>
<evidence type="ECO:0000256" key="2">
    <source>
        <dbReference type="ARBA" id="ARBA00023157"/>
    </source>
</evidence>
<dbReference type="InterPro" id="IPR000742">
    <property type="entry name" value="EGF"/>
</dbReference>